<dbReference type="FunFam" id="2.60.40.420:FF:000001">
    <property type="entry name" value="Cytochrome c oxidase subunit 2"/>
    <property type="match status" value="1"/>
</dbReference>
<dbReference type="EMBL" id="MT683892">
    <property type="protein sequence ID" value="QOX09879.1"/>
    <property type="molecule type" value="Genomic_DNA"/>
</dbReference>
<keyword evidence="14 18" id="KW-0186">Copper</keyword>
<dbReference type="GO" id="GO:0005507">
    <property type="term" value="F:copper ion binding"/>
    <property type="evidence" value="ECO:0007669"/>
    <property type="project" value="InterPro"/>
</dbReference>
<evidence type="ECO:0000256" key="15">
    <source>
        <dbReference type="ARBA" id="ARBA00023128"/>
    </source>
</evidence>
<dbReference type="InterPro" id="IPR034210">
    <property type="entry name" value="CcO_II_C"/>
</dbReference>
<keyword evidence="16 18" id="KW-0472">Membrane</keyword>
<accession>A0A872PK84</accession>
<dbReference type="InterPro" id="IPR008972">
    <property type="entry name" value="Cupredoxin"/>
</dbReference>
<proteinExistence type="inferred from homology"/>
<dbReference type="InterPro" id="IPR001505">
    <property type="entry name" value="Copper_CuA"/>
</dbReference>
<evidence type="ECO:0000256" key="19">
    <source>
        <dbReference type="SAM" id="Phobius"/>
    </source>
</evidence>
<dbReference type="PANTHER" id="PTHR22888:SF9">
    <property type="entry name" value="CYTOCHROME C OXIDASE SUBUNIT 2"/>
    <property type="match status" value="1"/>
</dbReference>
<dbReference type="InterPro" id="IPR036257">
    <property type="entry name" value="Cyt_c_oxidase_su2_TM_sf"/>
</dbReference>
<organism evidence="22">
    <name type="scientific">Limassolla sp. XZ-2020</name>
    <dbReference type="NCBI Taxonomy" id="2783704"/>
    <lineage>
        <taxon>Eukaryota</taxon>
        <taxon>Metazoa</taxon>
        <taxon>Ecdysozoa</taxon>
        <taxon>Arthropoda</taxon>
        <taxon>Hexapoda</taxon>
        <taxon>Insecta</taxon>
        <taxon>Pterygota</taxon>
        <taxon>Neoptera</taxon>
        <taxon>Paraneoptera</taxon>
        <taxon>Hemiptera</taxon>
        <taxon>Auchenorrhyncha</taxon>
        <taxon>Membracoidea</taxon>
        <taxon>Cicadellidae</taxon>
        <taxon>Typhlocybinae</taxon>
        <taxon>Typhlocybini</taxon>
        <taxon>Limassolla</taxon>
    </lineage>
</organism>
<dbReference type="SUPFAM" id="SSF49503">
    <property type="entry name" value="Cupredoxins"/>
    <property type="match status" value="1"/>
</dbReference>
<feature type="domain" description="Cytochrome oxidase subunit II copper A binding" evidence="20">
    <location>
        <begin position="92"/>
        <end position="225"/>
    </location>
</feature>
<keyword evidence="9 18" id="KW-0999">Mitochondrion inner membrane</keyword>
<dbReference type="AlphaFoldDB" id="A0A872PK84"/>
<dbReference type="GO" id="GO:0042773">
    <property type="term" value="P:ATP synthesis coupled electron transport"/>
    <property type="evidence" value="ECO:0007669"/>
    <property type="project" value="TreeGrafter"/>
</dbReference>
<evidence type="ECO:0000256" key="16">
    <source>
        <dbReference type="ARBA" id="ARBA00023136"/>
    </source>
</evidence>
<keyword evidence="12 18" id="KW-0249">Electron transport</keyword>
<dbReference type="Pfam" id="PF02790">
    <property type="entry name" value="COX2_TM"/>
    <property type="match status" value="1"/>
</dbReference>
<dbReference type="NCBIfam" id="TIGR02866">
    <property type="entry name" value="CoxB"/>
    <property type="match status" value="1"/>
</dbReference>
<evidence type="ECO:0000256" key="4">
    <source>
        <dbReference type="ARBA" id="ARBA00015946"/>
    </source>
</evidence>
<evidence type="ECO:0000256" key="11">
    <source>
        <dbReference type="ARBA" id="ARBA00022967"/>
    </source>
</evidence>
<dbReference type="PROSITE" id="PS00078">
    <property type="entry name" value="COX2"/>
    <property type="match status" value="1"/>
</dbReference>
<dbReference type="SUPFAM" id="SSF81464">
    <property type="entry name" value="Cytochrome c oxidase subunit II-like, transmembrane region"/>
    <property type="match status" value="1"/>
</dbReference>
<dbReference type="PANTHER" id="PTHR22888">
    <property type="entry name" value="CYTOCHROME C OXIDASE, SUBUNIT II"/>
    <property type="match status" value="1"/>
</dbReference>
<keyword evidence="13 19" id="KW-1133">Transmembrane helix</keyword>
<evidence type="ECO:0000256" key="10">
    <source>
        <dbReference type="ARBA" id="ARBA00022842"/>
    </source>
</evidence>
<comment type="function">
    <text evidence="18">Component of the cytochrome c oxidase, the last enzyme in the mitochondrial electron transport chain which drives oxidative phosphorylation. The respiratory chain contains 3 multisubunit complexes succinate dehydrogenase (complex II, CII), ubiquinol-cytochrome c oxidoreductase (cytochrome b-c1 complex, complex III, CIII) and cytochrome c oxidase (complex IV, CIV), that cooperate to transfer electrons derived from NADH and succinate to molecular oxygen, creating an electrochemical gradient over the inner membrane that drives transmembrane transport and the ATP synthase. Cytochrome c oxidase is the component of the respiratory chain that catalyzes the reduction of oxygen to water. Electrons originating from reduced cytochrome c in the intermembrane space (IMS) are transferred via the dinuclear copper A center (CU(A)) of subunit 2 and heme A of subunit 1 to the active site in subunit 1, a binuclear center (BNC) formed by heme A3 and copper B (CU(B)). The BNC reduces molecular oxygen to 2 water molecules using 4 electrons from cytochrome c in the IMS and 4 protons from the mitochondrial matrix.</text>
</comment>
<dbReference type="InterPro" id="IPR011759">
    <property type="entry name" value="Cyt_c_oxidase_su2_TM_dom"/>
</dbReference>
<evidence type="ECO:0000256" key="2">
    <source>
        <dbReference type="ARBA" id="ARBA00007866"/>
    </source>
</evidence>
<name>A0A872PK84_9HEMI</name>
<dbReference type="Gene3D" id="2.60.40.420">
    <property type="entry name" value="Cupredoxins - blue copper proteins"/>
    <property type="match status" value="1"/>
</dbReference>
<comment type="cofactor">
    <cofactor evidence="18">
        <name>Cu cation</name>
        <dbReference type="ChEBI" id="CHEBI:23378"/>
    </cofactor>
    <text evidence="18">Binds a copper A center.</text>
</comment>
<evidence type="ECO:0000256" key="9">
    <source>
        <dbReference type="ARBA" id="ARBA00022792"/>
    </source>
</evidence>
<feature type="transmembrane region" description="Helical" evidence="19">
    <location>
        <begin position="63"/>
        <end position="87"/>
    </location>
</feature>
<evidence type="ECO:0000313" key="22">
    <source>
        <dbReference type="EMBL" id="QOX09879.1"/>
    </source>
</evidence>
<evidence type="ECO:0000256" key="17">
    <source>
        <dbReference type="ARBA" id="ARBA00049512"/>
    </source>
</evidence>
<protein>
    <recommendedName>
        <fullName evidence="4 18">Cytochrome c oxidase subunit 2</fullName>
    </recommendedName>
</protein>
<geneLocation type="mitochondrion" evidence="22"/>
<dbReference type="InterPro" id="IPR002429">
    <property type="entry name" value="CcO_II-like_C"/>
</dbReference>
<evidence type="ECO:0000259" key="21">
    <source>
        <dbReference type="PROSITE" id="PS50999"/>
    </source>
</evidence>
<feature type="domain" description="Cytochrome oxidase subunit II transmembrane region profile" evidence="21">
    <location>
        <begin position="1"/>
        <end position="91"/>
    </location>
</feature>
<evidence type="ECO:0000259" key="20">
    <source>
        <dbReference type="PROSITE" id="PS50857"/>
    </source>
</evidence>
<keyword evidence="11" id="KW-1278">Translocase</keyword>
<keyword evidence="6 18" id="KW-0679">Respiratory chain</keyword>
<keyword evidence="8 18" id="KW-0479">Metal-binding</keyword>
<comment type="subunit">
    <text evidence="3">Component of the cytochrome c oxidase (complex IV, CIV), a multisubunit enzyme composed of a catalytic core of 3 subunits and several supernumerary subunits. The complex exists as a monomer or a dimer and forms supercomplexes (SCs) in the inner mitochondrial membrane with ubiquinol-cytochrome c oxidoreductase (cytochrome b-c1 complex, complex III, CIII).</text>
</comment>
<dbReference type="PRINTS" id="PR01166">
    <property type="entry name" value="CYCOXIDASEII"/>
</dbReference>
<comment type="catalytic activity">
    <reaction evidence="17">
        <text>4 Fe(II)-[cytochrome c] + O2 + 8 H(+)(in) = 4 Fe(III)-[cytochrome c] + 2 H2O + 4 H(+)(out)</text>
        <dbReference type="Rhea" id="RHEA:11436"/>
        <dbReference type="Rhea" id="RHEA-COMP:10350"/>
        <dbReference type="Rhea" id="RHEA-COMP:14399"/>
        <dbReference type="ChEBI" id="CHEBI:15377"/>
        <dbReference type="ChEBI" id="CHEBI:15378"/>
        <dbReference type="ChEBI" id="CHEBI:15379"/>
        <dbReference type="ChEBI" id="CHEBI:29033"/>
        <dbReference type="ChEBI" id="CHEBI:29034"/>
        <dbReference type="EC" id="7.1.1.9"/>
    </reaction>
    <physiologicalReaction direction="left-to-right" evidence="17">
        <dbReference type="Rhea" id="RHEA:11437"/>
    </physiologicalReaction>
</comment>
<dbReference type="GO" id="GO:0004129">
    <property type="term" value="F:cytochrome-c oxidase activity"/>
    <property type="evidence" value="ECO:0007669"/>
    <property type="project" value="UniProtKB-EC"/>
</dbReference>
<dbReference type="PROSITE" id="PS50857">
    <property type="entry name" value="COX2_CUA"/>
    <property type="match status" value="1"/>
</dbReference>
<comment type="subcellular location">
    <subcellularLocation>
        <location evidence="1 18">Mitochondrion inner membrane</location>
        <topology evidence="1 18">Multi-pass membrane protein</topology>
    </subcellularLocation>
</comment>
<keyword evidence="5 18" id="KW-0813">Transport</keyword>
<evidence type="ECO:0000256" key="6">
    <source>
        <dbReference type="ARBA" id="ARBA00022660"/>
    </source>
</evidence>
<dbReference type="InterPro" id="IPR045187">
    <property type="entry name" value="CcO_II"/>
</dbReference>
<evidence type="ECO:0000256" key="12">
    <source>
        <dbReference type="ARBA" id="ARBA00022982"/>
    </source>
</evidence>
<evidence type="ECO:0000256" key="5">
    <source>
        <dbReference type="ARBA" id="ARBA00022448"/>
    </source>
</evidence>
<dbReference type="CDD" id="cd13912">
    <property type="entry name" value="CcO_II_C"/>
    <property type="match status" value="1"/>
</dbReference>
<dbReference type="PROSITE" id="PS50999">
    <property type="entry name" value="COX2_TM"/>
    <property type="match status" value="1"/>
</dbReference>
<evidence type="ECO:0000256" key="14">
    <source>
        <dbReference type="ARBA" id="ARBA00023008"/>
    </source>
</evidence>
<evidence type="ECO:0000256" key="18">
    <source>
        <dbReference type="RuleBase" id="RU000457"/>
    </source>
</evidence>
<evidence type="ECO:0000256" key="13">
    <source>
        <dbReference type="ARBA" id="ARBA00022989"/>
    </source>
</evidence>
<dbReference type="InterPro" id="IPR014222">
    <property type="entry name" value="Cyt_c_oxidase_su2"/>
</dbReference>
<keyword evidence="10" id="KW-0460">Magnesium</keyword>
<evidence type="ECO:0000256" key="8">
    <source>
        <dbReference type="ARBA" id="ARBA00022723"/>
    </source>
</evidence>
<keyword evidence="15 18" id="KW-0496">Mitochondrion</keyword>
<comment type="similarity">
    <text evidence="2 18">Belongs to the cytochrome c oxidase subunit 2 family.</text>
</comment>
<dbReference type="GO" id="GO:0005743">
    <property type="term" value="C:mitochondrial inner membrane"/>
    <property type="evidence" value="ECO:0007669"/>
    <property type="project" value="UniProtKB-SubCell"/>
</dbReference>
<evidence type="ECO:0000256" key="7">
    <source>
        <dbReference type="ARBA" id="ARBA00022692"/>
    </source>
</evidence>
<dbReference type="GO" id="GO:0016491">
    <property type="term" value="F:oxidoreductase activity"/>
    <property type="evidence" value="ECO:0007669"/>
    <property type="project" value="InterPro"/>
</dbReference>
<dbReference type="Gene3D" id="1.10.287.90">
    <property type="match status" value="1"/>
</dbReference>
<evidence type="ECO:0000256" key="3">
    <source>
        <dbReference type="ARBA" id="ARBA00011164"/>
    </source>
</evidence>
<gene>
    <name evidence="22" type="primary">COX2</name>
</gene>
<reference evidence="22" key="1">
    <citation type="journal article" name="Insects">
        <title>Characterization of the Complete Mitochondrial Genomes of Two Species with Preliminary Investigation on Phylogenetic Status of Zyginellini (Hemiptera: Cicadellidae: Typhlocybinae).</title>
        <authorList>
            <person name="Zhou X."/>
            <person name="Dietrich C.H."/>
            <person name="Huang M."/>
        </authorList>
    </citation>
    <scope>NUCLEOTIDE SEQUENCE</scope>
</reference>
<keyword evidence="7 18" id="KW-0812">Transmembrane</keyword>
<evidence type="ECO:0000256" key="1">
    <source>
        <dbReference type="ARBA" id="ARBA00004448"/>
    </source>
</evidence>
<dbReference type="Pfam" id="PF00116">
    <property type="entry name" value="COX2"/>
    <property type="match status" value="1"/>
</dbReference>
<sequence length="226" mass="26483">MASWSNWSFQNANSPMMEQLIFFHDHTMMVIMIITVMVGYMLMSLTLKSFNNRMLMENQMIELIWTIIPAILLIFIAMPSIQALYMIEESNKPMLTIKTVGHQWYWSYEYSDFKKIEFEAYMKPTQEIDSKEFRVLETDNKLIIPYKTQTRILMTSTDVIHSWAMPTLGIKVDSSPGRINQGNFMTNRPGVYYGQCSEICGANHSFMPIMMESVNPNTFIKWIKNF</sequence>
<feature type="transmembrane region" description="Helical" evidence="19">
    <location>
        <begin position="20"/>
        <end position="42"/>
    </location>
</feature>